<evidence type="ECO:0008006" key="3">
    <source>
        <dbReference type="Google" id="ProtNLM"/>
    </source>
</evidence>
<evidence type="ECO:0000313" key="2">
    <source>
        <dbReference type="Proteomes" id="UP000437748"/>
    </source>
</evidence>
<reference evidence="1 2" key="1">
    <citation type="submission" date="2019-10" db="EMBL/GenBank/DDBJ databases">
        <title>New species of Slilvanegrellaceae.</title>
        <authorList>
            <person name="Pitt A."/>
            <person name="Hahn M.W."/>
        </authorList>
    </citation>
    <scope>NUCLEOTIDE SEQUENCE [LARGE SCALE GENOMIC DNA]</scope>
    <source>
        <strain evidence="1 2">SP-Ram-0.45-NSY-1</strain>
    </source>
</reference>
<comment type="caution">
    <text evidence="1">The sequence shown here is derived from an EMBL/GenBank/DDBJ whole genome shotgun (WGS) entry which is preliminary data.</text>
</comment>
<protein>
    <recommendedName>
        <fullName evidence="3">Lipoprotein</fullName>
    </recommendedName>
</protein>
<evidence type="ECO:0000313" key="1">
    <source>
        <dbReference type="EMBL" id="KAB8040673.1"/>
    </source>
</evidence>
<dbReference type="RefSeq" id="WP_153418189.1">
    <property type="nucleotide sequence ID" value="NZ_WFLM01000001.1"/>
</dbReference>
<sequence>MLLRFQYEPLTKFICFMLPSFFISCQSVEEDDITHLSPLVSSQEYVYIPIKRVLFDYYDKKKWRFITQQIDYIDGKNMQSLSSLWIFDYMPIEIIVLDNPNINESVTFDFQESNGISFRKTNIYLPFKETTESDDLDDQLPTCKGTEFRAIARIVSNLKYIGIHKLKNNIELRENDLRNWFSLGEIICLNIVRL</sequence>
<dbReference type="Proteomes" id="UP000437748">
    <property type="component" value="Unassembled WGS sequence"/>
</dbReference>
<dbReference type="OrthoDB" id="5295105at2"/>
<keyword evidence="2" id="KW-1185">Reference proteome</keyword>
<accession>A0A6N6VW31</accession>
<proteinExistence type="predicted"/>
<dbReference type="AlphaFoldDB" id="A0A6N6VW31"/>
<gene>
    <name evidence="1" type="ORF">GCL60_01755</name>
</gene>
<name>A0A6N6VW31_9BACT</name>
<organism evidence="1 2">
    <name type="scientific">Silvanigrella paludirubra</name>
    <dbReference type="NCBI Taxonomy" id="2499159"/>
    <lineage>
        <taxon>Bacteria</taxon>
        <taxon>Pseudomonadati</taxon>
        <taxon>Bdellovibrionota</taxon>
        <taxon>Oligoflexia</taxon>
        <taxon>Silvanigrellales</taxon>
        <taxon>Silvanigrellaceae</taxon>
        <taxon>Silvanigrella</taxon>
    </lineage>
</organism>
<dbReference type="EMBL" id="WFLM01000001">
    <property type="protein sequence ID" value="KAB8040673.1"/>
    <property type="molecule type" value="Genomic_DNA"/>
</dbReference>
<dbReference type="PROSITE" id="PS51257">
    <property type="entry name" value="PROKAR_LIPOPROTEIN"/>
    <property type="match status" value="1"/>
</dbReference>